<dbReference type="GO" id="GO:0016887">
    <property type="term" value="F:ATP hydrolysis activity"/>
    <property type="evidence" value="ECO:0007669"/>
    <property type="project" value="InterPro"/>
</dbReference>
<keyword evidence="5" id="KW-1185">Reference proteome</keyword>
<feature type="domain" description="Phage terminase large subunit GpA ATPase" evidence="2">
    <location>
        <begin position="48"/>
        <end position="302"/>
    </location>
</feature>
<evidence type="ECO:0000259" key="3">
    <source>
        <dbReference type="Pfam" id="PF20454"/>
    </source>
</evidence>
<sequence>MLRSDPLPDWRSGRSLVSRAISAAIRPPVAVTVAEAAERHRWLAKPGSKTRWRNATTPYLVEPMEDVLSRSVGMSVLMGPSQFGKTEVLLNVIGHAVKYRPSDILLLQPDKQLAIDFGERRLEREMIEPSPDYRAELGPSRSDDKQLEKTFRSGMKVTLIWPVKGQLASRSVKIVIVDERDRIDDDIGGEGDPVELLGRRTTYFGKDGKVLVASSPGRADGSGILALWRRGDQRLLAVPCRECGEYWTPGFGEDRKPTLSHLYRPEGCDEETARREARLVCPNCGGLHGDRDKPALLARGVWCPVGMNVAADGTLSGPRPEGRVRSRWFHGFLNPFKPLGDLAADLTAAEELFARSGDETALQTVHNTVLGIPYRAAADGAEPLVADDFDDRRDAYALRTVPAGVAYLVATVDVQGNRFAVLVRGFAADGESWAIDRFDITAPARGEGDIRPAERSEDWQELLPRVVRRVYPLADRPGWGMPVAVTVIDTGGMDGVSDKAREFWMFARRKRVPAFQLMMIKGATLTTAPMVGRPTYATVDGKPNKRAYHWWMLGTHELKNTLFNRLHRLEPGPGALHFPAAWEKRWFEELTAEEKRKGRWERIRRANESWDLEVYALAASLRLAPERIDWSNPPAWARPVEIDTARAKSGEGAGTVPAADGASAPSAPPAVGAEGETVVRAMPVPAGRVRRKRGVRGRVQ</sequence>
<dbReference type="RefSeq" id="WP_008945626.1">
    <property type="nucleotide sequence ID" value="NZ_AMRL01000024.1"/>
</dbReference>
<evidence type="ECO:0000259" key="2">
    <source>
        <dbReference type="Pfam" id="PF05876"/>
    </source>
</evidence>
<dbReference type="EMBL" id="AMRL01000024">
    <property type="protein sequence ID" value="EKE70884.1"/>
    <property type="molecule type" value="Genomic_DNA"/>
</dbReference>
<comment type="caution">
    <text evidence="4">The sequence shown here is derived from an EMBL/GenBank/DDBJ whole genome shotgun (WGS) entry which is preliminary data.</text>
</comment>
<dbReference type="Pfam" id="PF05876">
    <property type="entry name" value="GpA_ATPase"/>
    <property type="match status" value="1"/>
</dbReference>
<dbReference type="Proteomes" id="UP000006746">
    <property type="component" value="Unassembled WGS sequence"/>
</dbReference>
<dbReference type="eggNOG" id="COG5525">
    <property type="taxonomic scope" value="Bacteria"/>
</dbReference>
<name>K2JJZ4_9PROT</name>
<dbReference type="PANTHER" id="PTHR34413:SF2">
    <property type="entry name" value="PROPHAGE TAIL FIBER ASSEMBLY PROTEIN HOMOLOG TFAE-RELATED"/>
    <property type="match status" value="1"/>
</dbReference>
<dbReference type="GO" id="GO:0005524">
    <property type="term" value="F:ATP binding"/>
    <property type="evidence" value="ECO:0007669"/>
    <property type="project" value="InterPro"/>
</dbReference>
<feature type="region of interest" description="Disordered" evidence="1">
    <location>
        <begin position="647"/>
        <end position="700"/>
    </location>
</feature>
<dbReference type="InterPro" id="IPR046454">
    <property type="entry name" value="GpA_endonuclease"/>
</dbReference>
<dbReference type="InterPro" id="IPR027417">
    <property type="entry name" value="P-loop_NTPase"/>
</dbReference>
<feature type="compositionally biased region" description="Basic residues" evidence="1">
    <location>
        <begin position="688"/>
        <end position="700"/>
    </location>
</feature>
<dbReference type="STRING" id="1207063.P24_15114"/>
<dbReference type="GO" id="GO:0004519">
    <property type="term" value="F:endonuclease activity"/>
    <property type="evidence" value="ECO:0007669"/>
    <property type="project" value="InterPro"/>
</dbReference>
<proteinExistence type="inferred from homology"/>
<dbReference type="InterPro" id="IPR051220">
    <property type="entry name" value="TFA_Chaperone"/>
</dbReference>
<dbReference type="PANTHER" id="PTHR34413">
    <property type="entry name" value="PROPHAGE TAIL FIBER ASSEMBLY PROTEIN HOMOLOG TFAE-RELATED-RELATED"/>
    <property type="match status" value="1"/>
</dbReference>
<dbReference type="HAMAP" id="MF_04144">
    <property type="entry name" value="TERL_LAMBDA"/>
    <property type="match status" value="1"/>
</dbReference>
<organism evidence="4 5">
    <name type="scientific">Oceanibaculum indicum P24</name>
    <dbReference type="NCBI Taxonomy" id="1207063"/>
    <lineage>
        <taxon>Bacteria</taxon>
        <taxon>Pseudomonadati</taxon>
        <taxon>Pseudomonadota</taxon>
        <taxon>Alphaproteobacteria</taxon>
        <taxon>Rhodospirillales</taxon>
        <taxon>Oceanibaculaceae</taxon>
        <taxon>Oceanibaculum</taxon>
    </lineage>
</organism>
<protein>
    <submittedName>
        <fullName evidence="4">Phage terminase large subunit</fullName>
    </submittedName>
</protein>
<dbReference type="Pfam" id="PF20454">
    <property type="entry name" value="GpA_nuclease"/>
    <property type="match status" value="1"/>
</dbReference>
<feature type="domain" description="Terminase large subunit GpA endonuclease" evidence="3">
    <location>
        <begin position="326"/>
        <end position="630"/>
    </location>
</feature>
<feature type="compositionally biased region" description="Low complexity" evidence="1">
    <location>
        <begin position="656"/>
        <end position="673"/>
    </location>
</feature>
<dbReference type="AlphaFoldDB" id="K2JJZ4"/>
<dbReference type="InterPro" id="IPR008866">
    <property type="entry name" value="Phage_lambda_GpA-like"/>
</dbReference>
<dbReference type="Gene3D" id="3.40.50.300">
    <property type="entry name" value="P-loop containing nucleotide triphosphate hydrolases"/>
    <property type="match status" value="1"/>
</dbReference>
<reference evidence="4 5" key="1">
    <citation type="journal article" date="2012" name="J. Bacteriol.">
        <title>Genome Sequence of Oceanibaculum indicum Type Strain P24.</title>
        <authorList>
            <person name="Lai Q."/>
            <person name="Shao Z."/>
        </authorList>
    </citation>
    <scope>NUCLEOTIDE SEQUENCE [LARGE SCALE GENOMIC DNA]</scope>
    <source>
        <strain evidence="4 5">P24</strain>
    </source>
</reference>
<gene>
    <name evidence="4" type="ORF">P24_15114</name>
</gene>
<dbReference type="InterPro" id="IPR046453">
    <property type="entry name" value="GpA_ATPase"/>
</dbReference>
<evidence type="ECO:0000313" key="5">
    <source>
        <dbReference type="Proteomes" id="UP000006746"/>
    </source>
</evidence>
<evidence type="ECO:0000256" key="1">
    <source>
        <dbReference type="SAM" id="MobiDB-lite"/>
    </source>
</evidence>
<evidence type="ECO:0000313" key="4">
    <source>
        <dbReference type="EMBL" id="EKE70884.1"/>
    </source>
</evidence>
<accession>K2JJZ4</accession>